<accession>A0ABN9GNQ6</accession>
<sequence>MTLSGQQGSTPIIRALMISALMIGAQQCHPPVPPTCAQQCTHLCPAVHPPVPSSAPTCATQQCHTPVPRNATYLHPAVQPTCAHQCHTPVPISAAQQCCQSVPPVSAQQ</sequence>
<gene>
    <name evidence="2" type="ORF">SPARVUS_LOCUS14421992</name>
</gene>
<reference evidence="2" key="1">
    <citation type="submission" date="2023-05" db="EMBL/GenBank/DDBJ databases">
        <authorList>
            <person name="Stuckert A."/>
        </authorList>
    </citation>
    <scope>NUCLEOTIDE SEQUENCE</scope>
</reference>
<feature type="chain" id="PRO_5046216096" evidence="1">
    <location>
        <begin position="29"/>
        <end position="109"/>
    </location>
</feature>
<keyword evidence="3" id="KW-1185">Reference proteome</keyword>
<protein>
    <submittedName>
        <fullName evidence="2">Uncharacterized protein</fullName>
    </submittedName>
</protein>
<feature type="non-terminal residue" evidence="2">
    <location>
        <position position="109"/>
    </location>
</feature>
<feature type="signal peptide" evidence="1">
    <location>
        <begin position="1"/>
        <end position="28"/>
    </location>
</feature>
<name>A0ABN9GNQ6_9NEOB</name>
<evidence type="ECO:0000313" key="2">
    <source>
        <dbReference type="EMBL" id="CAI9610502.1"/>
    </source>
</evidence>
<comment type="caution">
    <text evidence="2">The sequence shown here is derived from an EMBL/GenBank/DDBJ whole genome shotgun (WGS) entry which is preliminary data.</text>
</comment>
<dbReference type="Proteomes" id="UP001162483">
    <property type="component" value="Unassembled WGS sequence"/>
</dbReference>
<evidence type="ECO:0000256" key="1">
    <source>
        <dbReference type="SAM" id="SignalP"/>
    </source>
</evidence>
<keyword evidence="1" id="KW-0732">Signal</keyword>
<evidence type="ECO:0000313" key="3">
    <source>
        <dbReference type="Proteomes" id="UP001162483"/>
    </source>
</evidence>
<dbReference type="EMBL" id="CATNWA010018962">
    <property type="protein sequence ID" value="CAI9610502.1"/>
    <property type="molecule type" value="Genomic_DNA"/>
</dbReference>
<proteinExistence type="predicted"/>
<organism evidence="2 3">
    <name type="scientific">Staurois parvus</name>
    <dbReference type="NCBI Taxonomy" id="386267"/>
    <lineage>
        <taxon>Eukaryota</taxon>
        <taxon>Metazoa</taxon>
        <taxon>Chordata</taxon>
        <taxon>Craniata</taxon>
        <taxon>Vertebrata</taxon>
        <taxon>Euteleostomi</taxon>
        <taxon>Amphibia</taxon>
        <taxon>Batrachia</taxon>
        <taxon>Anura</taxon>
        <taxon>Neobatrachia</taxon>
        <taxon>Ranoidea</taxon>
        <taxon>Ranidae</taxon>
        <taxon>Staurois</taxon>
    </lineage>
</organism>